<accession>A0A8X7VIE6</accession>
<organism evidence="2 3">
    <name type="scientific">Brassica carinata</name>
    <name type="common">Ethiopian mustard</name>
    <name type="synonym">Abyssinian cabbage</name>
    <dbReference type="NCBI Taxonomy" id="52824"/>
    <lineage>
        <taxon>Eukaryota</taxon>
        <taxon>Viridiplantae</taxon>
        <taxon>Streptophyta</taxon>
        <taxon>Embryophyta</taxon>
        <taxon>Tracheophyta</taxon>
        <taxon>Spermatophyta</taxon>
        <taxon>Magnoliopsida</taxon>
        <taxon>eudicotyledons</taxon>
        <taxon>Gunneridae</taxon>
        <taxon>Pentapetalae</taxon>
        <taxon>rosids</taxon>
        <taxon>malvids</taxon>
        <taxon>Brassicales</taxon>
        <taxon>Brassicaceae</taxon>
        <taxon>Brassiceae</taxon>
        <taxon>Brassica</taxon>
    </lineage>
</organism>
<dbReference type="Proteomes" id="UP000886595">
    <property type="component" value="Unassembled WGS sequence"/>
</dbReference>
<comment type="caution">
    <text evidence="2">The sequence shown here is derived from an EMBL/GenBank/DDBJ whole genome shotgun (WGS) entry which is preliminary data.</text>
</comment>
<feature type="region of interest" description="Disordered" evidence="1">
    <location>
        <begin position="1"/>
        <end position="40"/>
    </location>
</feature>
<protein>
    <submittedName>
        <fullName evidence="2">Uncharacterized protein</fullName>
    </submittedName>
</protein>
<evidence type="ECO:0000313" key="2">
    <source>
        <dbReference type="EMBL" id="KAG2311691.1"/>
    </source>
</evidence>
<evidence type="ECO:0000313" key="3">
    <source>
        <dbReference type="Proteomes" id="UP000886595"/>
    </source>
</evidence>
<proteinExistence type="predicted"/>
<keyword evidence="3" id="KW-1185">Reference proteome</keyword>
<evidence type="ECO:0000256" key="1">
    <source>
        <dbReference type="SAM" id="MobiDB-lite"/>
    </source>
</evidence>
<reference evidence="2 3" key="1">
    <citation type="submission" date="2020-02" db="EMBL/GenBank/DDBJ databases">
        <authorList>
            <person name="Ma Q."/>
            <person name="Huang Y."/>
            <person name="Song X."/>
            <person name="Pei D."/>
        </authorList>
    </citation>
    <scope>NUCLEOTIDE SEQUENCE [LARGE SCALE GENOMIC DNA]</scope>
    <source>
        <strain evidence="2">Sxm20200214</strain>
        <tissue evidence="2">Leaf</tissue>
    </source>
</reference>
<feature type="compositionally biased region" description="Polar residues" evidence="1">
    <location>
        <begin position="1"/>
        <end position="16"/>
    </location>
</feature>
<name>A0A8X7VIE6_BRACI</name>
<dbReference type="AlphaFoldDB" id="A0A8X7VIE6"/>
<feature type="compositionally biased region" description="Polar residues" evidence="1">
    <location>
        <begin position="60"/>
        <end position="91"/>
    </location>
</feature>
<gene>
    <name evidence="2" type="ORF">Bca52824_023248</name>
</gene>
<dbReference type="EMBL" id="JAAMPC010000005">
    <property type="protein sequence ID" value="KAG2311691.1"/>
    <property type="molecule type" value="Genomic_DNA"/>
</dbReference>
<feature type="region of interest" description="Disordered" evidence="1">
    <location>
        <begin position="60"/>
        <end position="104"/>
    </location>
</feature>
<sequence length="128" mass="14191">MQSLTSLPLNDSTIQDKTAMPQAPSIPKKRGWPPKSRTTRLIQNSPKVFAGFSVKHRSLNQIRSSPGTHKQQSINSTDPSVVGPSGNSSAAPSEMPHPPRQTLQDQQYTNILGWIFPRILPIYLSDIY</sequence>